<proteinExistence type="predicted"/>
<dbReference type="Proteomes" id="UP000288805">
    <property type="component" value="Unassembled WGS sequence"/>
</dbReference>
<evidence type="ECO:0000313" key="1">
    <source>
        <dbReference type="EMBL" id="RVW83941.1"/>
    </source>
</evidence>
<reference evidence="1 2" key="1">
    <citation type="journal article" date="2018" name="PLoS Genet.">
        <title>Population sequencing reveals clonal diversity and ancestral inbreeding in the grapevine cultivar Chardonnay.</title>
        <authorList>
            <person name="Roach M.J."/>
            <person name="Johnson D.L."/>
            <person name="Bohlmann J."/>
            <person name="van Vuuren H.J."/>
            <person name="Jones S.J."/>
            <person name="Pretorius I.S."/>
            <person name="Schmidt S.A."/>
            <person name="Borneman A.R."/>
        </authorList>
    </citation>
    <scope>NUCLEOTIDE SEQUENCE [LARGE SCALE GENOMIC DNA]</scope>
    <source>
        <strain evidence="2">cv. Chardonnay</strain>
        <tissue evidence="1">Leaf</tissue>
    </source>
</reference>
<dbReference type="AlphaFoldDB" id="A0A438HHJ1"/>
<organism evidence="1 2">
    <name type="scientific">Vitis vinifera</name>
    <name type="common">Grape</name>
    <dbReference type="NCBI Taxonomy" id="29760"/>
    <lineage>
        <taxon>Eukaryota</taxon>
        <taxon>Viridiplantae</taxon>
        <taxon>Streptophyta</taxon>
        <taxon>Embryophyta</taxon>
        <taxon>Tracheophyta</taxon>
        <taxon>Spermatophyta</taxon>
        <taxon>Magnoliopsida</taxon>
        <taxon>eudicotyledons</taxon>
        <taxon>Gunneridae</taxon>
        <taxon>Pentapetalae</taxon>
        <taxon>rosids</taxon>
        <taxon>Vitales</taxon>
        <taxon>Vitaceae</taxon>
        <taxon>Viteae</taxon>
        <taxon>Vitis</taxon>
    </lineage>
</organism>
<gene>
    <name evidence="1" type="ORF">CK203_047360</name>
</gene>
<comment type="caution">
    <text evidence="1">The sequence shown here is derived from an EMBL/GenBank/DDBJ whole genome shotgun (WGS) entry which is preliminary data.</text>
</comment>
<sequence>MAINSATKPLHGVTHGVTIRISTWEGKVDFTMAPMDDFKVVLGMDFLKKVKAMPLPLLYSMAILENEMSCVVLIVIEGSPKTPLLLSMQVKKGLKKKQVTYLTTLQED</sequence>
<dbReference type="InterPro" id="IPR021109">
    <property type="entry name" value="Peptidase_aspartic_dom_sf"/>
</dbReference>
<evidence type="ECO:0008006" key="3">
    <source>
        <dbReference type="Google" id="ProtNLM"/>
    </source>
</evidence>
<dbReference type="Gene3D" id="2.40.70.10">
    <property type="entry name" value="Acid Proteases"/>
    <property type="match status" value="1"/>
</dbReference>
<evidence type="ECO:0000313" key="2">
    <source>
        <dbReference type="Proteomes" id="UP000288805"/>
    </source>
</evidence>
<accession>A0A438HHJ1</accession>
<dbReference type="EMBL" id="QGNW01000221">
    <property type="protein sequence ID" value="RVW83941.1"/>
    <property type="molecule type" value="Genomic_DNA"/>
</dbReference>
<protein>
    <recommendedName>
        <fullName evidence="3">Reverse transcriptase/retrotransposon-derived protein RNase H-like domain-containing protein</fullName>
    </recommendedName>
</protein>
<name>A0A438HHJ1_VITVI</name>